<keyword evidence="1 2" id="KW-0533">Nickel</keyword>
<dbReference type="Gene3D" id="3.30.70.1380">
    <property type="entry name" value="Transcriptional regulatory protein pf0864 domain like"/>
    <property type="match status" value="1"/>
</dbReference>
<comment type="caution">
    <text evidence="3">The sequence shown here is derived from an EMBL/GenBank/DDBJ whole genome shotgun (WGS) entry which is preliminary data.</text>
</comment>
<dbReference type="PANTHER" id="PTHR36566:SF1">
    <property type="entry name" value="PYRIDINIUM-3,5-BISTHIOCARBOXYLIC ACID MONONUCLEOTIDE NICKEL INSERTION PROTEIN"/>
    <property type="match status" value="1"/>
</dbReference>
<dbReference type="NCBIfam" id="TIGR00299">
    <property type="entry name" value="nickel pincer cofactor biosynthesis protein LarC"/>
    <property type="match status" value="1"/>
</dbReference>
<evidence type="ECO:0000256" key="2">
    <source>
        <dbReference type="HAMAP-Rule" id="MF_01074"/>
    </source>
</evidence>
<organism evidence="3 4">
    <name type="scientific">Parasutterella secunda</name>
    <dbReference type="NCBI Taxonomy" id="626947"/>
    <lineage>
        <taxon>Bacteria</taxon>
        <taxon>Pseudomonadati</taxon>
        <taxon>Pseudomonadota</taxon>
        <taxon>Betaproteobacteria</taxon>
        <taxon>Burkholderiales</taxon>
        <taxon>Sutterellaceae</taxon>
        <taxon>Parasutterella</taxon>
    </lineage>
</organism>
<sequence>MMTALVLDAQTGISGDMTVAALLDLGASREKLLSVLKSLPDQQFEITISRVKKNALDACDFKVTLKNGAPDNDHDMNYLFGQKHEHHHEEDHGHEIAHDHHHHHHEHRHLHDIFAIIDQTVATPHAKSIAKKIFTIVAQAEAKAHGVAVEEVHFHEVGALDSIVDILSVAVLIDDLNVDQVIVTALGEGYGEIRCQHGILPIPVPAVSHIAEAHALTFTRIDCRGEFVTPTGAAIVAALKTADKLPQQYKIICSGLGAGKRAYERASLLCASLIETAEQNPHLDEVVQMSTNIDDSTAEMLGFTLEKLYQAGALEAWFSPVFMKKNRPAYILSVLCKPERQEALENIIFANTTSIGIRYRTWQRRILSRKMMTVSTPYGEISVKACEVPDETGVFHTRYYPEYDSVKALALEKHVDLATLYRLAQNAAENA</sequence>
<evidence type="ECO:0000256" key="1">
    <source>
        <dbReference type="ARBA" id="ARBA00022596"/>
    </source>
</evidence>
<dbReference type="PANTHER" id="PTHR36566">
    <property type="entry name" value="NICKEL INSERTION PROTEIN-RELATED"/>
    <property type="match status" value="1"/>
</dbReference>
<dbReference type="InterPro" id="IPR002822">
    <property type="entry name" value="Ni_insertion"/>
</dbReference>
<keyword evidence="4" id="KW-1185">Reference proteome</keyword>
<name>A0ABS2GSF6_9BURK</name>
<dbReference type="HAMAP" id="MF_01074">
    <property type="entry name" value="LarC"/>
    <property type="match status" value="1"/>
</dbReference>
<dbReference type="EMBL" id="JACJKX010000001">
    <property type="protein sequence ID" value="MBM6927887.1"/>
    <property type="molecule type" value="Genomic_DNA"/>
</dbReference>
<dbReference type="Pfam" id="PF01969">
    <property type="entry name" value="Ni_insertion"/>
    <property type="match status" value="1"/>
</dbReference>
<reference evidence="3 4" key="1">
    <citation type="journal article" date="2021" name="Sci. Rep.">
        <title>The distribution of antibiotic resistance genes in chicken gut microbiota commensals.</title>
        <authorList>
            <person name="Juricova H."/>
            <person name="Matiasovicova J."/>
            <person name="Kubasova T."/>
            <person name="Cejkova D."/>
            <person name="Rychlik I."/>
        </authorList>
    </citation>
    <scope>NUCLEOTIDE SEQUENCE [LARGE SCALE GENOMIC DNA]</scope>
    <source>
        <strain evidence="3 4">An562</strain>
    </source>
</reference>
<proteinExistence type="inferred from homology"/>
<evidence type="ECO:0000313" key="4">
    <source>
        <dbReference type="Proteomes" id="UP000777002"/>
    </source>
</evidence>
<evidence type="ECO:0000313" key="3">
    <source>
        <dbReference type="EMBL" id="MBM6927887.1"/>
    </source>
</evidence>
<accession>A0ABS2GSF6</accession>
<keyword evidence="2" id="KW-0456">Lyase</keyword>
<protein>
    <recommendedName>
        <fullName evidence="2">Putative nickel insertion protein</fullName>
    </recommendedName>
</protein>
<comment type="similarity">
    <text evidence="2">Belongs to the LarC family.</text>
</comment>
<dbReference type="Proteomes" id="UP000777002">
    <property type="component" value="Unassembled WGS sequence"/>
</dbReference>
<gene>
    <name evidence="3" type="primary">larC</name>
    <name evidence="3" type="ORF">H5985_01135</name>
</gene>